<evidence type="ECO:0000313" key="2">
    <source>
        <dbReference type="EMBL" id="JAV24804.1"/>
    </source>
</evidence>
<accession>A0A1Q3FB52</accession>
<evidence type="ECO:0008006" key="3">
    <source>
        <dbReference type="Google" id="ProtNLM"/>
    </source>
</evidence>
<proteinExistence type="predicted"/>
<dbReference type="AlphaFoldDB" id="A0A1Q3FB52"/>
<feature type="region of interest" description="Disordered" evidence="1">
    <location>
        <begin position="1"/>
        <end position="30"/>
    </location>
</feature>
<organism evidence="2">
    <name type="scientific">Culex tarsalis</name>
    <name type="common">Encephalitis mosquito</name>
    <dbReference type="NCBI Taxonomy" id="7177"/>
    <lineage>
        <taxon>Eukaryota</taxon>
        <taxon>Metazoa</taxon>
        <taxon>Ecdysozoa</taxon>
        <taxon>Arthropoda</taxon>
        <taxon>Hexapoda</taxon>
        <taxon>Insecta</taxon>
        <taxon>Pterygota</taxon>
        <taxon>Neoptera</taxon>
        <taxon>Endopterygota</taxon>
        <taxon>Diptera</taxon>
        <taxon>Nematocera</taxon>
        <taxon>Culicoidea</taxon>
        <taxon>Culicidae</taxon>
        <taxon>Culicinae</taxon>
        <taxon>Culicini</taxon>
        <taxon>Culex</taxon>
        <taxon>Culex</taxon>
    </lineage>
</organism>
<feature type="compositionally biased region" description="Polar residues" evidence="1">
    <location>
        <begin position="10"/>
        <end position="30"/>
    </location>
</feature>
<protein>
    <recommendedName>
        <fullName evidence="3">Cyclin-dependent kinase 2-interacting protein</fullName>
    </recommendedName>
</protein>
<reference evidence="2" key="1">
    <citation type="submission" date="2017-01" db="EMBL/GenBank/DDBJ databases">
        <title>A deep insight into the sialotranscriptome of adult male and female Cluex tarsalis mosquitoes.</title>
        <authorList>
            <person name="Ribeiro J.M."/>
            <person name="Moreira F."/>
            <person name="Bernard K.A."/>
            <person name="Calvo E."/>
        </authorList>
    </citation>
    <scope>NUCLEOTIDE SEQUENCE</scope>
    <source>
        <strain evidence="2">Kern County</strain>
        <tissue evidence="2">Salivary glands</tissue>
    </source>
</reference>
<name>A0A1Q3FB52_CULTA</name>
<evidence type="ECO:0000256" key="1">
    <source>
        <dbReference type="SAM" id="MobiDB-lite"/>
    </source>
</evidence>
<dbReference type="EMBL" id="GFDL01010241">
    <property type="protein sequence ID" value="JAV24804.1"/>
    <property type="molecule type" value="Transcribed_RNA"/>
</dbReference>
<sequence>MSATPDRLNVSKTRIQSPRTPASPSGSTVGASRVSDAALKFLELFKKWQSTVQKGSQYCNAIENVKKGVLDPAGKEPEANPYPANLELYCKNLAILNSILGDVLNSAETTVEQLKVLHVLMKDEVVGRSWNLGKVIEGMQNVCDCMKSELDVKRTIAENIGHSISSTELMLHVSLWDQLSNRNEACYLFLRMLEIEFSAPQS</sequence>